<dbReference type="SUPFAM" id="SSF53098">
    <property type="entry name" value="Ribonuclease H-like"/>
    <property type="match status" value="1"/>
</dbReference>
<feature type="compositionally biased region" description="Low complexity" evidence="4">
    <location>
        <begin position="227"/>
        <end position="237"/>
    </location>
</feature>
<keyword evidence="1" id="KW-0540">Nuclease</keyword>
<dbReference type="STRING" id="1890364.A0A2P6N2W6"/>
<dbReference type="InParanoid" id="A0A2P6N2W6"/>
<dbReference type="Gene3D" id="3.30.420.10">
    <property type="entry name" value="Ribonuclease H-like superfamily/Ribonuclease H"/>
    <property type="match status" value="1"/>
</dbReference>
<keyword evidence="2" id="KW-0378">Hydrolase</keyword>
<evidence type="ECO:0000259" key="5">
    <source>
        <dbReference type="SMART" id="SM00479"/>
    </source>
</evidence>
<gene>
    <name evidence="6" type="ORF">PROFUN_13833</name>
</gene>
<dbReference type="GO" id="GO:0008408">
    <property type="term" value="F:3'-5' exonuclease activity"/>
    <property type="evidence" value="ECO:0007669"/>
    <property type="project" value="TreeGrafter"/>
</dbReference>
<dbReference type="SMART" id="SM00479">
    <property type="entry name" value="EXOIII"/>
    <property type="match status" value="1"/>
</dbReference>
<dbReference type="OrthoDB" id="2018529at2759"/>
<dbReference type="PANTHER" id="PTHR30231:SF4">
    <property type="entry name" value="PROTEIN NEN2"/>
    <property type="match status" value="1"/>
</dbReference>
<accession>A0A2P6N2W6</accession>
<evidence type="ECO:0000256" key="4">
    <source>
        <dbReference type="SAM" id="MobiDB-lite"/>
    </source>
</evidence>
<name>A0A2P6N2W6_9EUKA</name>
<feature type="region of interest" description="Disordered" evidence="4">
    <location>
        <begin position="206"/>
        <end position="270"/>
    </location>
</feature>
<dbReference type="InterPro" id="IPR036397">
    <property type="entry name" value="RNaseH_sf"/>
</dbReference>
<dbReference type="CDD" id="cd06127">
    <property type="entry name" value="DEDDh"/>
    <property type="match status" value="1"/>
</dbReference>
<evidence type="ECO:0000313" key="6">
    <source>
        <dbReference type="EMBL" id="PRP78299.1"/>
    </source>
</evidence>
<dbReference type="InterPro" id="IPR012337">
    <property type="entry name" value="RNaseH-like_sf"/>
</dbReference>
<feature type="domain" description="Exonuclease" evidence="5">
    <location>
        <begin position="53"/>
        <end position="208"/>
    </location>
</feature>
<keyword evidence="3" id="KW-0269">Exonuclease</keyword>
<feature type="compositionally biased region" description="Basic and acidic residues" evidence="4">
    <location>
        <begin position="253"/>
        <end position="270"/>
    </location>
</feature>
<dbReference type="Pfam" id="PF00929">
    <property type="entry name" value="RNase_T"/>
    <property type="match status" value="1"/>
</dbReference>
<comment type="caution">
    <text evidence="6">The sequence shown here is derived from an EMBL/GenBank/DDBJ whole genome shotgun (WGS) entry which is preliminary data.</text>
</comment>
<reference evidence="6 7" key="1">
    <citation type="journal article" date="2018" name="Genome Biol. Evol.">
        <title>Multiple Roots of Fruiting Body Formation in Amoebozoa.</title>
        <authorList>
            <person name="Hillmann F."/>
            <person name="Forbes G."/>
            <person name="Novohradska S."/>
            <person name="Ferling I."/>
            <person name="Riege K."/>
            <person name="Groth M."/>
            <person name="Westermann M."/>
            <person name="Marz M."/>
            <person name="Spaller T."/>
            <person name="Winckler T."/>
            <person name="Schaap P."/>
            <person name="Glockner G."/>
        </authorList>
    </citation>
    <scope>NUCLEOTIDE SEQUENCE [LARGE SCALE GENOMIC DNA]</scope>
    <source>
        <strain evidence="6 7">Jena</strain>
    </source>
</reference>
<dbReference type="AlphaFoldDB" id="A0A2P6N2W6"/>
<dbReference type="GO" id="GO:0003676">
    <property type="term" value="F:nucleic acid binding"/>
    <property type="evidence" value="ECO:0007669"/>
    <property type="project" value="InterPro"/>
</dbReference>
<feature type="compositionally biased region" description="Low complexity" evidence="4">
    <location>
        <begin position="21"/>
        <end position="35"/>
    </location>
</feature>
<dbReference type="EMBL" id="MDYQ01000231">
    <property type="protein sequence ID" value="PRP78299.1"/>
    <property type="molecule type" value="Genomic_DNA"/>
</dbReference>
<dbReference type="PANTHER" id="PTHR30231">
    <property type="entry name" value="DNA POLYMERASE III SUBUNIT EPSILON"/>
    <property type="match status" value="1"/>
</dbReference>
<protein>
    <recommendedName>
        <fullName evidence="5">Exonuclease domain-containing protein</fullName>
    </recommendedName>
</protein>
<feature type="region of interest" description="Disordered" evidence="4">
    <location>
        <begin position="16"/>
        <end position="47"/>
    </location>
</feature>
<keyword evidence="7" id="KW-1185">Reference proteome</keyword>
<evidence type="ECO:0000313" key="7">
    <source>
        <dbReference type="Proteomes" id="UP000241769"/>
    </source>
</evidence>
<organism evidence="6 7">
    <name type="scientific">Planoprotostelium fungivorum</name>
    <dbReference type="NCBI Taxonomy" id="1890364"/>
    <lineage>
        <taxon>Eukaryota</taxon>
        <taxon>Amoebozoa</taxon>
        <taxon>Evosea</taxon>
        <taxon>Variosea</taxon>
        <taxon>Cavosteliida</taxon>
        <taxon>Cavosteliaceae</taxon>
        <taxon>Planoprotostelium</taxon>
    </lineage>
</organism>
<evidence type="ECO:0000256" key="3">
    <source>
        <dbReference type="ARBA" id="ARBA00022839"/>
    </source>
</evidence>
<dbReference type="InterPro" id="IPR013520">
    <property type="entry name" value="Ribonucl_H"/>
</dbReference>
<proteinExistence type="predicted"/>
<sequence length="345" mass="38508">MGGVLSVIEQQITSYGNPQLTSNTTSSNTELTGSNRQSTSTTKDDEQIPPGDCIVFYDIETTIPNDDVIEFGAIVLHATTFVEIDRYETLIKSDKITQRSIDANHITQADRIFHMLNGRVWAGHNILSFDNKMITKEYEKLGRAAPSPLRCIDTLPLLRNTFGHRAGDLKMASLGHYFDLEVLKNCSLTLFLEQHAGQVKTFVEKEKGKKTKKTKKTTDSSSDDTETTTMETSEDTTIAPAPVKRGRGRPKKVSTEDTDKKEEAKSTEDTAVEIEKKAALELAIENRQQVWICYEGGTKSLSPRAVWPRSFDNKGNLMAAYSNEENAKRFSFTLAKIQKVSDTNP</sequence>
<evidence type="ECO:0000256" key="1">
    <source>
        <dbReference type="ARBA" id="ARBA00022722"/>
    </source>
</evidence>
<evidence type="ECO:0000256" key="2">
    <source>
        <dbReference type="ARBA" id="ARBA00022801"/>
    </source>
</evidence>
<dbReference type="Proteomes" id="UP000241769">
    <property type="component" value="Unassembled WGS sequence"/>
</dbReference>